<comment type="subcellular location">
    <subcellularLocation>
        <location evidence="1">Cell outer membrane</location>
    </subcellularLocation>
</comment>
<organism evidence="6 7">
    <name type="scientific">Terriglobus roseus (strain DSM 18391 / NRRL B-41598 / KBS 63)</name>
    <dbReference type="NCBI Taxonomy" id="926566"/>
    <lineage>
        <taxon>Bacteria</taxon>
        <taxon>Pseudomonadati</taxon>
        <taxon>Acidobacteriota</taxon>
        <taxon>Terriglobia</taxon>
        <taxon>Terriglobales</taxon>
        <taxon>Acidobacteriaceae</taxon>
        <taxon>Terriglobus</taxon>
    </lineage>
</organism>
<feature type="domain" description="TonB-dependent transporter Oar-like beta-barrel" evidence="5">
    <location>
        <begin position="258"/>
        <end position="1173"/>
    </location>
</feature>
<evidence type="ECO:0000256" key="2">
    <source>
        <dbReference type="ARBA" id="ARBA00023136"/>
    </source>
</evidence>
<evidence type="ECO:0000313" key="6">
    <source>
        <dbReference type="EMBL" id="AFL89269.1"/>
    </source>
</evidence>
<keyword evidence="3" id="KW-0998">Cell outer membrane</keyword>
<feature type="chain" id="PRO_5003684921" description="TonB-dependent transporter Oar-like beta-barrel domain-containing protein" evidence="4">
    <location>
        <begin position="29"/>
        <end position="1180"/>
    </location>
</feature>
<accession>I3ZJ51</accession>
<dbReference type="Proteomes" id="UP000006056">
    <property type="component" value="Chromosome"/>
</dbReference>
<dbReference type="STRING" id="926566.Terro_3037"/>
<dbReference type="GO" id="GO:0009279">
    <property type="term" value="C:cell outer membrane"/>
    <property type="evidence" value="ECO:0007669"/>
    <property type="project" value="UniProtKB-SubCell"/>
</dbReference>
<dbReference type="AlphaFoldDB" id="I3ZJ51"/>
<dbReference type="Gene3D" id="2.40.170.20">
    <property type="entry name" value="TonB-dependent receptor, beta-barrel domain"/>
    <property type="match status" value="1"/>
</dbReference>
<dbReference type="OrthoDB" id="97893at2"/>
<evidence type="ECO:0000256" key="4">
    <source>
        <dbReference type="SAM" id="SignalP"/>
    </source>
</evidence>
<dbReference type="SUPFAM" id="SSF56935">
    <property type="entry name" value="Porins"/>
    <property type="match status" value="1"/>
</dbReference>
<evidence type="ECO:0000256" key="1">
    <source>
        <dbReference type="ARBA" id="ARBA00004442"/>
    </source>
</evidence>
<evidence type="ECO:0000313" key="7">
    <source>
        <dbReference type="Proteomes" id="UP000006056"/>
    </source>
</evidence>
<dbReference type="SUPFAM" id="SSF49464">
    <property type="entry name" value="Carboxypeptidase regulatory domain-like"/>
    <property type="match status" value="1"/>
</dbReference>
<reference evidence="6 7" key="1">
    <citation type="submission" date="2012-06" db="EMBL/GenBank/DDBJ databases">
        <title>Complete genome of Terriglobus roseus DSM 18391.</title>
        <authorList>
            <consortium name="US DOE Joint Genome Institute (JGI-PGF)"/>
            <person name="Lucas S."/>
            <person name="Copeland A."/>
            <person name="Lapidus A."/>
            <person name="Glavina del Rio T."/>
            <person name="Dalin E."/>
            <person name="Tice H."/>
            <person name="Bruce D."/>
            <person name="Goodwin L."/>
            <person name="Pitluck S."/>
            <person name="Peters L."/>
            <person name="Mikhailova N."/>
            <person name="Munk A.C.C."/>
            <person name="Kyrpides N."/>
            <person name="Mavromatis K."/>
            <person name="Ivanova N."/>
            <person name="Brettin T."/>
            <person name="Detter J.C."/>
            <person name="Han C."/>
            <person name="Larimer F."/>
            <person name="Land M."/>
            <person name="Hauser L."/>
            <person name="Markowitz V."/>
            <person name="Cheng J.-F."/>
            <person name="Hugenholtz P."/>
            <person name="Woyke T."/>
            <person name="Wu D."/>
            <person name="Brambilla E."/>
            <person name="Klenk H.-P."/>
            <person name="Eisen J.A."/>
        </authorList>
    </citation>
    <scope>NUCLEOTIDE SEQUENCE [LARGE SCALE GENOMIC DNA]</scope>
    <source>
        <strain evidence="7">DSM 18391 / NRRL B-41598 / KBS 63</strain>
    </source>
</reference>
<protein>
    <recommendedName>
        <fullName evidence="5">TonB-dependent transporter Oar-like beta-barrel domain-containing protein</fullName>
    </recommendedName>
</protein>
<sequence>MRRCSVRSVVSFAAVASPLLCVSLVAQSGRGGVSGSITDVSGAAIPGTTVELREVKTGLVQKTTTSGAGVYTFVSVTPGVYELSAAHDGFSTTVQKNIRVSVDQTTALNVKLPAGGASDVVTVDASASTVDASSATVGQLISAEAIDRVPLLTRNVYQLVQLSAGVSPANGTANSSDLQSINNARTGIDVASYTINGSLQGNVYFMLDGSPIGVAENNAATIMPAFQVPEDSVAEFRVETQNTPASYASGGGGVISLVTKSGGNSFHGDAFGYFRPNAVAANDFFFKRNNPGAPTSDFHRYQEGGAIGGPIKKDKLFFFADYEATQQASLEVGSYTVPTAAERTGDFSADSFTIYNPLVADDPVTGLRQPFVNNQIAASNIDPVAKYFSTKLPLPNATGIGPFHTNNFTTSGLAPLHAQKADLRIDYAPTAKQRIFGRYSYGNTTQGNSNLYGSSNMFNPLFYVNDTTTNNALLGDDITLSPTSLLQLRYSFTRHNEHQTGDPRQSTFDITTAGFPQSLASEVSYKQIPVITFSDTAPVGGTGNYDNFLFVSENSDFSASITKLLGRHELSAGFEYQKKFMNIGQPAFPAGAYSFDKTATSSTTFAGDGNDFASFLIGMGSIPGGEGSNFTKDLFAAMASPYYAAFFQDTFHITKHFTATLGARWEIFGGRTERHNRMEYFDPTLSYTVNGVSLVGGERFVDKNRRSPFETDWKNVGPRGSFAWEAHPGTVVRGGGGIYYGPSTTMVANSSLNSDGFTSATTWNATQYNSDGNTVMVNPLSNPFPNGIVRPQGAALGAATNIGVGLSTVISNPRTLTTYNFNFGIEQQLPGRTVFTLAYVGSRGLFLPLGSVDFNQLPIATIAQYGTALCVDGSAGCQTVPNTLGPVLPATNPYYGSPDVPLWLSLLKYPQFNNGSFGSGVTVNGYPGGDSSFNSLQTKLEKRLSNGFTTITSFTWGKIMTNDSQSPLGFVGYHSAGPQDWRDLRLERSVASQDVKLQFNTQLSYDLPIGKGKLVQLHGVADSLAGGWTLNGIVYLSSGVPIASPTGTGNPYFNQRVNLVCDANRGATHTAEQWFSPSCFSQPSTQFAAGTAPAYLSNVRTDGAHNLDASIYKTFTLPHENTIRLEVAGYNVTNTVQYAYPNVFWNPDAVNDPTVLAGFGQVTSAANTPRQFQFGARFNF</sequence>
<keyword evidence="4" id="KW-0732">Signal</keyword>
<dbReference type="Pfam" id="PF25183">
    <property type="entry name" value="OMP_b-brl_4"/>
    <property type="match status" value="1"/>
</dbReference>
<dbReference type="KEGG" id="trs:Terro_3037"/>
<dbReference type="InterPro" id="IPR057601">
    <property type="entry name" value="Oar-like_b-barrel"/>
</dbReference>
<dbReference type="EMBL" id="CP003379">
    <property type="protein sequence ID" value="AFL89269.1"/>
    <property type="molecule type" value="Genomic_DNA"/>
</dbReference>
<feature type="signal peptide" evidence="4">
    <location>
        <begin position="1"/>
        <end position="28"/>
    </location>
</feature>
<dbReference type="RefSeq" id="WP_014786533.1">
    <property type="nucleotide sequence ID" value="NC_018014.1"/>
</dbReference>
<evidence type="ECO:0000259" key="5">
    <source>
        <dbReference type="Pfam" id="PF25183"/>
    </source>
</evidence>
<dbReference type="HOGENOM" id="CLU_006298_0_0_0"/>
<dbReference type="InterPro" id="IPR036942">
    <property type="entry name" value="Beta-barrel_TonB_sf"/>
</dbReference>
<proteinExistence type="predicted"/>
<gene>
    <name evidence="6" type="ordered locus">Terro_3037</name>
</gene>
<keyword evidence="2" id="KW-0472">Membrane</keyword>
<dbReference type="Pfam" id="PF13620">
    <property type="entry name" value="CarboxypepD_reg"/>
    <property type="match status" value="1"/>
</dbReference>
<dbReference type="eggNOG" id="COG4771">
    <property type="taxonomic scope" value="Bacteria"/>
</dbReference>
<name>I3ZJ51_TERRK</name>
<dbReference type="eggNOG" id="COG3485">
    <property type="taxonomic scope" value="Bacteria"/>
</dbReference>
<keyword evidence="7" id="KW-1185">Reference proteome</keyword>
<dbReference type="InterPro" id="IPR008969">
    <property type="entry name" value="CarboxyPept-like_regulatory"/>
</dbReference>
<dbReference type="Gene3D" id="2.60.40.1120">
    <property type="entry name" value="Carboxypeptidase-like, regulatory domain"/>
    <property type="match status" value="1"/>
</dbReference>
<evidence type="ECO:0000256" key="3">
    <source>
        <dbReference type="ARBA" id="ARBA00023237"/>
    </source>
</evidence>